<dbReference type="GO" id="GO:0016407">
    <property type="term" value="F:acetyltransferase activity"/>
    <property type="evidence" value="ECO:0007669"/>
    <property type="project" value="InterPro"/>
</dbReference>
<reference evidence="5 6" key="1">
    <citation type="journal article" date="2019" name="Sci. Transl. Med.">
        <title>Quorum sensing between bacterial species on the skin protects against epidermal injury in atopic dermatitis.</title>
        <authorList>
            <person name="Williams M.R."/>
        </authorList>
    </citation>
    <scope>NUCLEOTIDE SEQUENCE [LARGE SCALE GENOMIC DNA]</scope>
    <source>
        <strain evidence="5 6">H8</strain>
    </source>
</reference>
<dbReference type="PRINTS" id="PR01543">
    <property type="entry name" value="ANATRNSFRASE"/>
</dbReference>
<dbReference type="RefSeq" id="WP_030058874.1">
    <property type="nucleotide sequence ID" value="NZ_AP014956.1"/>
</dbReference>
<evidence type="ECO:0000313" key="6">
    <source>
        <dbReference type="Proteomes" id="UP000291949"/>
    </source>
</evidence>
<reference evidence="7 8" key="2">
    <citation type="submission" date="2020-04" db="EMBL/GenBank/DDBJ databases">
        <title>The Epidemiology and Molecular Characteristics of Linezolid-Resistant Staphylococcus capitis in Huashan Hospital, Shanghai.</title>
        <authorList>
            <person name="Ding L."/>
            <person name="Li P."/>
            <person name="Yang Y."/>
            <person name="Lin D."/>
            <person name="Xu X."/>
        </authorList>
    </citation>
    <scope>NUCLEOTIDE SEQUENCE [LARGE SCALE GENOMIC DNA]</scope>
    <source>
        <strain evidence="4 8">12-86</strain>
        <strain evidence="3 7">17-84</strain>
    </source>
</reference>
<dbReference type="EMBL" id="JABBMI010000034">
    <property type="protein sequence ID" value="NMK53712.1"/>
    <property type="molecule type" value="Genomic_DNA"/>
</dbReference>
<proteinExistence type="inferred from homology"/>
<dbReference type="PANTHER" id="PTHR11786:SF0">
    <property type="entry name" value="ARYLAMINE N-ACETYLTRANSFERASE 4-RELATED"/>
    <property type="match status" value="1"/>
</dbReference>
<dbReference type="PANTHER" id="PTHR11786">
    <property type="entry name" value="N-HYDROXYARYLAMINE O-ACETYLTRANSFERASE"/>
    <property type="match status" value="1"/>
</dbReference>
<dbReference type="InterPro" id="IPR053710">
    <property type="entry name" value="Arylamine_NAT_domain_sf"/>
</dbReference>
<keyword evidence="7" id="KW-1185">Reference proteome</keyword>
<evidence type="ECO:0000256" key="2">
    <source>
        <dbReference type="RuleBase" id="RU003452"/>
    </source>
</evidence>
<dbReference type="AlphaFoldDB" id="A0A7X9WEU5"/>
<organism evidence="5 6">
    <name type="scientific">Staphylococcus capitis</name>
    <dbReference type="NCBI Taxonomy" id="29388"/>
    <lineage>
        <taxon>Bacteria</taxon>
        <taxon>Bacillati</taxon>
        <taxon>Bacillota</taxon>
        <taxon>Bacilli</taxon>
        <taxon>Bacillales</taxon>
        <taxon>Staphylococcaceae</taxon>
        <taxon>Staphylococcus</taxon>
    </lineage>
</organism>
<dbReference type="Proteomes" id="UP000291949">
    <property type="component" value="Unassembled WGS sequence"/>
</dbReference>
<dbReference type="InterPro" id="IPR001447">
    <property type="entry name" value="Arylamine_N-AcTrfase"/>
</dbReference>
<keyword evidence="5" id="KW-0808">Transferase</keyword>
<evidence type="ECO:0000313" key="3">
    <source>
        <dbReference type="EMBL" id="NMK53712.1"/>
    </source>
</evidence>
<dbReference type="Proteomes" id="UP000538955">
    <property type="component" value="Unassembled WGS sequence"/>
</dbReference>
<gene>
    <name evidence="5" type="ORF">EQ811_08860</name>
    <name evidence="4" type="ORF">HHM13_02515</name>
    <name evidence="3" type="ORF">HHM24_02960</name>
</gene>
<dbReference type="SUPFAM" id="SSF54001">
    <property type="entry name" value="Cysteine proteinases"/>
    <property type="match status" value="1"/>
</dbReference>
<name>A0A7X9WEU5_STACP</name>
<dbReference type="EMBL" id="JABBLX010000003">
    <property type="protein sequence ID" value="NMK96975.1"/>
    <property type="molecule type" value="Genomic_DNA"/>
</dbReference>
<comment type="similarity">
    <text evidence="1 2">Belongs to the arylamine N-acetyltransferase family.</text>
</comment>
<evidence type="ECO:0000313" key="7">
    <source>
        <dbReference type="Proteomes" id="UP000538955"/>
    </source>
</evidence>
<evidence type="ECO:0000313" key="8">
    <source>
        <dbReference type="Proteomes" id="UP000550736"/>
    </source>
</evidence>
<protein>
    <submittedName>
        <fullName evidence="5">Arylamine N-acetyltransferase</fullName>
    </submittedName>
</protein>
<accession>A0A7X9WEU5</accession>
<dbReference type="Gene3D" id="3.30.2140.20">
    <property type="match status" value="1"/>
</dbReference>
<dbReference type="EMBL" id="SCHC01000002">
    <property type="protein sequence ID" value="TBW76958.1"/>
    <property type="molecule type" value="Genomic_DNA"/>
</dbReference>
<dbReference type="Proteomes" id="UP000550736">
    <property type="component" value="Unassembled WGS sequence"/>
</dbReference>
<dbReference type="Pfam" id="PF00797">
    <property type="entry name" value="Acetyltransf_2"/>
    <property type="match status" value="1"/>
</dbReference>
<evidence type="ECO:0000256" key="1">
    <source>
        <dbReference type="ARBA" id="ARBA00006547"/>
    </source>
</evidence>
<evidence type="ECO:0000313" key="5">
    <source>
        <dbReference type="EMBL" id="TBW76958.1"/>
    </source>
</evidence>
<sequence>MELSQFESYLNIDSSRYNNIDKASLDYYMERYMMTVPFENINVQNQVPISVNINDLLDKVINQHRGGFCYEMNHLFGTYLEKKGFDVHRASGTVHTPDGGVALEGSHMSLYTILNDTYYVTDVGFGDLPLHAIPISHPSQPVSISDINGEFRAIFDKEDCYHVQKLKNNKWTTLYHAYLERQSIQDFSDKIIYNESNPNSIFVKQLLITQPQSFGRATMTHQSLTLTSQSSKEKCEVSSDNYKYFLKKYFNLNITIDRLEQ</sequence>
<dbReference type="InterPro" id="IPR038765">
    <property type="entry name" value="Papain-like_cys_pep_sf"/>
</dbReference>
<comment type="caution">
    <text evidence="5">The sequence shown here is derived from an EMBL/GenBank/DDBJ whole genome shotgun (WGS) entry which is preliminary data.</text>
</comment>
<evidence type="ECO:0000313" key="4">
    <source>
        <dbReference type="EMBL" id="NMK96975.1"/>
    </source>
</evidence>